<feature type="transmembrane region" description="Helical" evidence="12">
    <location>
        <begin position="117"/>
        <end position="144"/>
    </location>
</feature>
<dbReference type="GO" id="GO:0005886">
    <property type="term" value="C:plasma membrane"/>
    <property type="evidence" value="ECO:0007669"/>
    <property type="project" value="TreeGrafter"/>
</dbReference>
<keyword evidence="7 12" id="KW-1133">Transmembrane helix</keyword>
<keyword evidence="2 11" id="KW-0813">Transport</keyword>
<sequence length="372" mass="42726">MQRIGAPRFRVINRPALRYFFCDLFTTLVDLQWRWIIMIYAVSFWIIWLLFAVAWWTRSYYHEDFLPENLPGGIQQKSGNFTPCITQNYGFASTLLFSVVTSQTIGYGGRYPTNECLYFSTIVVALQSLISPLLACTLLGIIYTKFSRSKKRAKGLKFSKMAVLYAENEVFHLAVRIGDLAKSRIIGATVTAEIFMKEFDGNRNITVRKPLEVTPEYNCGLFFFLGPLIVIHRLTPSSPLYQMSSEDHRQKDIEIMIIVTGSTEETGAAMQAISSYKHEHICWGYKFEEIAKLNKDKNTFEIDYNNFDILKHVSTSVSPTSSPEGYDFLCKNERDSTLINEKANTIRYSTLIREEKNEEEAQTDEEKAVQAK</sequence>
<dbReference type="GO" id="GO:1990573">
    <property type="term" value="P:potassium ion import across plasma membrane"/>
    <property type="evidence" value="ECO:0007669"/>
    <property type="project" value="TreeGrafter"/>
</dbReference>
<dbReference type="GO" id="GO:0005242">
    <property type="term" value="F:inward rectifier potassium channel activity"/>
    <property type="evidence" value="ECO:0007669"/>
    <property type="project" value="InterPro"/>
</dbReference>
<feature type="domain" description="Inward rectifier potassium channel C-terminal" evidence="14">
    <location>
        <begin position="156"/>
        <end position="317"/>
    </location>
</feature>
<comment type="similarity">
    <text evidence="11">Belongs to the inward rectifier-type potassium channel (TC 1.A.2.1) family.</text>
</comment>
<feature type="domain" description="Potassium channel inwardly rectifying transmembrane" evidence="13">
    <location>
        <begin position="16"/>
        <end position="148"/>
    </location>
</feature>
<organism evidence="15 16">
    <name type="scientific">Artemia franciscana</name>
    <name type="common">Brine shrimp</name>
    <name type="synonym">Artemia sanfranciscana</name>
    <dbReference type="NCBI Taxonomy" id="6661"/>
    <lineage>
        <taxon>Eukaryota</taxon>
        <taxon>Metazoa</taxon>
        <taxon>Ecdysozoa</taxon>
        <taxon>Arthropoda</taxon>
        <taxon>Crustacea</taxon>
        <taxon>Branchiopoda</taxon>
        <taxon>Anostraca</taxon>
        <taxon>Artemiidae</taxon>
        <taxon>Artemia</taxon>
    </lineage>
</organism>
<keyword evidence="10 11" id="KW-0407">Ion channel</keyword>
<keyword evidence="5 11" id="KW-0851">Voltage-gated channel</keyword>
<dbReference type="InterPro" id="IPR040445">
    <property type="entry name" value="Kir_TM"/>
</dbReference>
<dbReference type="SUPFAM" id="SSF81324">
    <property type="entry name" value="Voltage-gated potassium channels"/>
    <property type="match status" value="1"/>
</dbReference>
<keyword evidence="9 12" id="KW-0472">Membrane</keyword>
<evidence type="ECO:0000256" key="3">
    <source>
        <dbReference type="ARBA" id="ARBA00022538"/>
    </source>
</evidence>
<evidence type="ECO:0000259" key="14">
    <source>
        <dbReference type="Pfam" id="PF17655"/>
    </source>
</evidence>
<dbReference type="Proteomes" id="UP001187531">
    <property type="component" value="Unassembled WGS sequence"/>
</dbReference>
<evidence type="ECO:0000256" key="6">
    <source>
        <dbReference type="ARBA" id="ARBA00022958"/>
    </source>
</evidence>
<dbReference type="AlphaFoldDB" id="A0AA88HJL5"/>
<evidence type="ECO:0000313" key="16">
    <source>
        <dbReference type="Proteomes" id="UP001187531"/>
    </source>
</evidence>
<evidence type="ECO:0000256" key="11">
    <source>
        <dbReference type="RuleBase" id="RU003822"/>
    </source>
</evidence>
<evidence type="ECO:0000256" key="9">
    <source>
        <dbReference type="ARBA" id="ARBA00023136"/>
    </source>
</evidence>
<dbReference type="Pfam" id="PF01007">
    <property type="entry name" value="IRK"/>
    <property type="match status" value="1"/>
</dbReference>
<comment type="caution">
    <text evidence="15">The sequence shown here is derived from an EMBL/GenBank/DDBJ whole genome shotgun (WGS) entry which is preliminary data.</text>
</comment>
<keyword evidence="16" id="KW-1185">Reference proteome</keyword>
<dbReference type="Pfam" id="PF17655">
    <property type="entry name" value="IRK_C"/>
    <property type="match status" value="1"/>
</dbReference>
<evidence type="ECO:0000256" key="7">
    <source>
        <dbReference type="ARBA" id="ARBA00022989"/>
    </source>
</evidence>
<accession>A0AA88HJL5</accession>
<evidence type="ECO:0000313" key="15">
    <source>
        <dbReference type="EMBL" id="KAK2713080.1"/>
    </source>
</evidence>
<evidence type="ECO:0000256" key="5">
    <source>
        <dbReference type="ARBA" id="ARBA00022882"/>
    </source>
</evidence>
<evidence type="ECO:0000256" key="12">
    <source>
        <dbReference type="SAM" id="Phobius"/>
    </source>
</evidence>
<evidence type="ECO:0000256" key="2">
    <source>
        <dbReference type="ARBA" id="ARBA00022448"/>
    </source>
</evidence>
<evidence type="ECO:0000256" key="8">
    <source>
        <dbReference type="ARBA" id="ARBA00023065"/>
    </source>
</evidence>
<evidence type="ECO:0000256" key="4">
    <source>
        <dbReference type="ARBA" id="ARBA00022692"/>
    </source>
</evidence>
<keyword evidence="3 11" id="KW-0633">Potassium transport</keyword>
<evidence type="ECO:0000256" key="1">
    <source>
        <dbReference type="ARBA" id="ARBA00004141"/>
    </source>
</evidence>
<evidence type="ECO:0000259" key="13">
    <source>
        <dbReference type="Pfam" id="PF01007"/>
    </source>
</evidence>
<dbReference type="SUPFAM" id="SSF81296">
    <property type="entry name" value="E set domains"/>
    <property type="match status" value="1"/>
</dbReference>
<keyword evidence="8 11" id="KW-0406">Ion transport</keyword>
<gene>
    <name evidence="15" type="ORF">QYM36_011690</name>
</gene>
<keyword evidence="6 11" id="KW-0630">Potassium</keyword>
<dbReference type="PANTHER" id="PTHR11767">
    <property type="entry name" value="INWARD RECTIFIER POTASSIUM CHANNEL"/>
    <property type="match status" value="1"/>
</dbReference>
<dbReference type="InterPro" id="IPR014756">
    <property type="entry name" value="Ig_E-set"/>
</dbReference>
<dbReference type="InterPro" id="IPR016449">
    <property type="entry name" value="K_chnl_inward-rec_Kir"/>
</dbReference>
<dbReference type="PRINTS" id="PR01320">
    <property type="entry name" value="KIRCHANNEL"/>
</dbReference>
<protein>
    <submittedName>
        <fullName evidence="15">Uncharacterized protein</fullName>
    </submittedName>
</protein>
<name>A0AA88HJL5_ARTSF</name>
<comment type="subcellular location">
    <subcellularLocation>
        <location evidence="1 11">Membrane</location>
        <topology evidence="1 11">Multi-pass membrane protein</topology>
    </subcellularLocation>
</comment>
<proteinExistence type="inferred from homology"/>
<keyword evidence="4 11" id="KW-0812">Transmembrane</keyword>
<feature type="transmembrane region" description="Helical" evidence="12">
    <location>
        <begin position="35"/>
        <end position="56"/>
    </location>
</feature>
<reference evidence="15" key="1">
    <citation type="submission" date="2023-07" db="EMBL/GenBank/DDBJ databases">
        <title>Chromosome-level genome assembly of Artemia franciscana.</title>
        <authorList>
            <person name="Jo E."/>
        </authorList>
    </citation>
    <scope>NUCLEOTIDE SEQUENCE</scope>
    <source>
        <tissue evidence="15">Whole body</tissue>
    </source>
</reference>
<dbReference type="GO" id="GO:0034702">
    <property type="term" value="C:monoatomic ion channel complex"/>
    <property type="evidence" value="ECO:0007669"/>
    <property type="project" value="UniProtKB-KW"/>
</dbReference>
<dbReference type="InterPro" id="IPR013518">
    <property type="entry name" value="K_chnl_inward-rec_Kir_cyto"/>
</dbReference>
<dbReference type="Gene3D" id="1.10.287.70">
    <property type="match status" value="1"/>
</dbReference>
<dbReference type="Gene3D" id="2.60.40.1400">
    <property type="entry name" value="G protein-activated inward rectifier potassium channel 1"/>
    <property type="match status" value="1"/>
</dbReference>
<dbReference type="GO" id="GO:0034765">
    <property type="term" value="P:regulation of monoatomic ion transmembrane transport"/>
    <property type="evidence" value="ECO:0007669"/>
    <property type="project" value="TreeGrafter"/>
</dbReference>
<evidence type="ECO:0000256" key="10">
    <source>
        <dbReference type="ARBA" id="ARBA00023303"/>
    </source>
</evidence>
<dbReference type="PANTHER" id="PTHR11767:SF102">
    <property type="entry name" value="INWARDLY RECTIFYING POTASSIUM CHANNEL 1, ISOFORM F"/>
    <property type="match status" value="1"/>
</dbReference>
<dbReference type="InterPro" id="IPR041647">
    <property type="entry name" value="IRK_C"/>
</dbReference>
<dbReference type="EMBL" id="JAVRJZ010000015">
    <property type="protein sequence ID" value="KAK2713080.1"/>
    <property type="molecule type" value="Genomic_DNA"/>
</dbReference>